<evidence type="ECO:0000256" key="1">
    <source>
        <dbReference type="SAM" id="Phobius"/>
    </source>
</evidence>
<evidence type="ECO:0000313" key="2">
    <source>
        <dbReference type="EMBL" id="AYV86271.1"/>
    </source>
</evidence>
<name>A0A3G5AIY6_9VIRU</name>
<keyword evidence="1" id="KW-0472">Membrane</keyword>
<keyword evidence="1" id="KW-1133">Transmembrane helix</keyword>
<accession>A0A3G5AIY6</accession>
<dbReference type="EMBL" id="MK072500">
    <property type="protein sequence ID" value="AYV86271.1"/>
    <property type="molecule type" value="Genomic_DNA"/>
</dbReference>
<sequence>MDKTTLIVIVIGIILIVLLIWLIFNSGGRNKRYLPVQPPKQQTRPDIIPQTVVTGINPFASIQSGCYLITSSNGLRFYTYQNFVQLGSNPGSNYPFGMTKWYYGADTGVLYSQPDGGGSTPGYLTPNFNNFSLSISPVLNESNQGWYLSANSDGTVLINFVGNTVPQPNFIMNTTSNGQASISLDPSFSNSVFILTPASGAQCLTQCQQYASTANQGWDQCQQNAKDAHNTCDNDCIGDSDPGCLIGCGNAAAINASLCGQSTNIDCNFWCSCSPA</sequence>
<reference evidence="2" key="1">
    <citation type="submission" date="2018-10" db="EMBL/GenBank/DDBJ databases">
        <title>Hidden diversity of soil giant viruses.</title>
        <authorList>
            <person name="Schulz F."/>
            <person name="Alteio L."/>
            <person name="Goudeau D."/>
            <person name="Ryan E.M."/>
            <person name="Malmstrom R.R."/>
            <person name="Blanchard J."/>
            <person name="Woyke T."/>
        </authorList>
    </citation>
    <scope>NUCLEOTIDE SEQUENCE</scope>
    <source>
        <strain evidence="2">SMV1</strain>
    </source>
</reference>
<keyword evidence="1" id="KW-0812">Transmembrane</keyword>
<protein>
    <submittedName>
        <fullName evidence="2">Uncharacterized protein</fullName>
    </submittedName>
</protein>
<organism evidence="2">
    <name type="scientific">Solumvirus sp</name>
    <dbReference type="NCBI Taxonomy" id="2487773"/>
    <lineage>
        <taxon>Viruses</taxon>
        <taxon>Pithoviruses</taxon>
    </lineage>
</organism>
<gene>
    <name evidence="2" type="ORF">Solumvirus3_7</name>
</gene>
<feature type="transmembrane region" description="Helical" evidence="1">
    <location>
        <begin position="6"/>
        <end position="24"/>
    </location>
</feature>
<proteinExistence type="predicted"/>